<dbReference type="Gramene" id="TKW24737">
    <property type="protein sequence ID" value="TKW24737"/>
    <property type="gene ID" value="SEVIR_3G069400v2"/>
</dbReference>
<sequence length="210" mass="22350">MPAQLAGALGSARLAGAQAQKDRRLDARSSPTDAIPFFVAVLDRVFGSAVTSPDPSPPTAANPPDPIPFFAANLPQHHLRASFRRPYGLPRLPSTAAEPPERIAFSLAATLEPSLEQATSCPCESTARPVQTLLPMLAICPPSESDGRLVERLVPSAPPGNPDGSRLGWAHKRGFLAWSCRLPYSRSVPLTLLTSIARSFPSSSKTNLKP</sequence>
<dbReference type="Proteomes" id="UP000298652">
    <property type="component" value="Chromosome 3"/>
</dbReference>
<evidence type="ECO:0000313" key="2">
    <source>
        <dbReference type="EMBL" id="TKW24737.1"/>
    </source>
</evidence>
<dbReference type="EMBL" id="CM016554">
    <property type="protein sequence ID" value="TKW24737.1"/>
    <property type="molecule type" value="Genomic_DNA"/>
</dbReference>
<feature type="compositionally biased region" description="Low complexity" evidence="1">
    <location>
        <begin position="1"/>
        <end position="19"/>
    </location>
</feature>
<evidence type="ECO:0000313" key="3">
    <source>
        <dbReference type="Proteomes" id="UP000298652"/>
    </source>
</evidence>
<evidence type="ECO:0000256" key="1">
    <source>
        <dbReference type="SAM" id="MobiDB-lite"/>
    </source>
</evidence>
<reference evidence="2" key="1">
    <citation type="submission" date="2019-03" db="EMBL/GenBank/DDBJ databases">
        <title>WGS assembly of Setaria viridis.</title>
        <authorList>
            <person name="Huang P."/>
            <person name="Jenkins J."/>
            <person name="Grimwood J."/>
            <person name="Barry K."/>
            <person name="Healey A."/>
            <person name="Mamidi S."/>
            <person name="Sreedasyam A."/>
            <person name="Shu S."/>
            <person name="Feldman M."/>
            <person name="Wu J."/>
            <person name="Yu Y."/>
            <person name="Chen C."/>
            <person name="Johnson J."/>
            <person name="Rokhsar D."/>
            <person name="Baxter I."/>
            <person name="Schmutz J."/>
            <person name="Brutnell T."/>
            <person name="Kellogg E."/>
        </authorList>
    </citation>
    <scope>NUCLEOTIDE SEQUENCE [LARGE SCALE GENOMIC DNA]</scope>
</reference>
<gene>
    <name evidence="2" type="ORF">SEVIR_3G069400v2</name>
</gene>
<accession>A0A4U6VKC1</accession>
<dbReference type="AlphaFoldDB" id="A0A4U6VKC1"/>
<organism evidence="2 3">
    <name type="scientific">Setaria viridis</name>
    <name type="common">Green bristlegrass</name>
    <name type="synonym">Setaria italica subsp. viridis</name>
    <dbReference type="NCBI Taxonomy" id="4556"/>
    <lineage>
        <taxon>Eukaryota</taxon>
        <taxon>Viridiplantae</taxon>
        <taxon>Streptophyta</taxon>
        <taxon>Embryophyta</taxon>
        <taxon>Tracheophyta</taxon>
        <taxon>Spermatophyta</taxon>
        <taxon>Magnoliopsida</taxon>
        <taxon>Liliopsida</taxon>
        <taxon>Poales</taxon>
        <taxon>Poaceae</taxon>
        <taxon>PACMAD clade</taxon>
        <taxon>Panicoideae</taxon>
        <taxon>Panicodae</taxon>
        <taxon>Paniceae</taxon>
        <taxon>Cenchrinae</taxon>
        <taxon>Setaria</taxon>
    </lineage>
</organism>
<feature type="region of interest" description="Disordered" evidence="1">
    <location>
        <begin position="1"/>
        <end position="29"/>
    </location>
</feature>
<keyword evidence="3" id="KW-1185">Reference proteome</keyword>
<protein>
    <submittedName>
        <fullName evidence="2">Uncharacterized protein</fullName>
    </submittedName>
</protein>
<name>A0A4U6VKC1_SETVI</name>
<proteinExistence type="predicted"/>